<keyword evidence="2 12" id="KW-0436">Ligase</keyword>
<dbReference type="InterPro" id="IPR004149">
    <property type="entry name" value="Znf_DNAligase_C4"/>
</dbReference>
<dbReference type="GO" id="GO:0016874">
    <property type="term" value="F:ligase activity"/>
    <property type="evidence" value="ECO:0007669"/>
    <property type="project" value="UniProtKB-KW"/>
</dbReference>
<name>A0ABZ0UR71_9RICK</name>
<dbReference type="InterPro" id="IPR036420">
    <property type="entry name" value="BRCT_dom_sf"/>
</dbReference>
<evidence type="ECO:0000256" key="13">
    <source>
        <dbReference type="RuleBase" id="RU000618"/>
    </source>
</evidence>
<keyword evidence="3 12" id="KW-0235">DNA replication</keyword>
<evidence type="ECO:0000313" key="15">
    <source>
        <dbReference type="EMBL" id="WPY00545.1"/>
    </source>
</evidence>
<feature type="binding site" evidence="12">
    <location>
        <position position="419"/>
    </location>
    <ligand>
        <name>Zn(2+)</name>
        <dbReference type="ChEBI" id="CHEBI:29105"/>
    </ligand>
</feature>
<dbReference type="InterPro" id="IPR041663">
    <property type="entry name" value="DisA/LigA_HHH"/>
</dbReference>
<feature type="binding site" evidence="12">
    <location>
        <position position="437"/>
    </location>
    <ligand>
        <name>Zn(2+)</name>
        <dbReference type="ChEBI" id="CHEBI:29105"/>
    </ligand>
</feature>
<feature type="binding site" evidence="12">
    <location>
        <position position="185"/>
    </location>
    <ligand>
        <name>NAD(+)</name>
        <dbReference type="ChEBI" id="CHEBI:57540"/>
    </ligand>
</feature>
<sequence>MHKTYLNLDINNLSDSEAEIILLELSNEILRHNQAYHQENAPIISDTEYDLLFNLYVALEQKFPNLAPSNSPTKQVGFTPQEKFAKVEHSIPMLSLSNAFTAQDITDFTLRIQKFLNIDYFPAIFCEPKIDGLSFTAIYKNGTLVTGATRGNGMVGEDITNNLKTIQYLPHQLISAPEILEVRGEVYLSKDDFANLNQQQVTANATKFANPRNVAAGSLRQLDPAITATRPLRYFIYAIGTCSTEIAESQQELLQKLLQLGFMVNDLQKLANSEVELLEFYQQLNQSRADLPYEIDGVVYKLNSFALQKRMGFINRAPRFAIAHKFPAIIGKTKLLSITIQVGRTGALTPVAELEPIAIGGVIVSRASLHNYQEIIKKDIRINDYVYLERAGDVIPYITSVDLSSRSLDTIKFSFPLSCPSCHSHLFYNEQDAIIKCDNHLNCPAQNHERICHFVSKEALDIDGLGKKQVLFLIEHKFINNPVDIFHLTAYNRLENLAGWGVKSVQNLLDNIKNAAANVTLNRFIYALGINHIGSVNAKLLAKEFITAQKFLQAMERLVAGNQEIYNQLNNLEGIGDKILVDIIKFFGVKENIDIIQQLLKILTIHDYIDATTQTILTGKTIVFTGSLTISRAEAKATAERMGAKVTNSISTLTDIVVAGNDAGSKLKKANELGLKIIDEDEWKHLIT</sequence>
<gene>
    <name evidence="12" type="primary">ligA</name>
    <name evidence="15" type="ORF">Trichorick_00425</name>
</gene>
<dbReference type="CDD" id="cd17748">
    <property type="entry name" value="BRCT_DNA_ligase_like"/>
    <property type="match status" value="1"/>
</dbReference>
<dbReference type="Gene3D" id="3.40.50.10190">
    <property type="entry name" value="BRCT domain"/>
    <property type="match status" value="1"/>
</dbReference>
<dbReference type="InterPro" id="IPR033136">
    <property type="entry name" value="DNA_ligase_CS"/>
</dbReference>
<evidence type="ECO:0000256" key="1">
    <source>
        <dbReference type="ARBA" id="ARBA00004067"/>
    </source>
</evidence>
<comment type="function">
    <text evidence="1 12">DNA ligase that catalyzes the formation of phosphodiester linkages between 5'-phosphoryl and 3'-hydroxyl groups in double-stranded DNA using NAD as a coenzyme and as the energy source for the reaction. It is essential for DNA replication and repair of damaged DNA.</text>
</comment>
<dbReference type="SUPFAM" id="SSF47781">
    <property type="entry name" value="RuvA domain 2-like"/>
    <property type="match status" value="1"/>
</dbReference>
<dbReference type="SMART" id="SM00532">
    <property type="entry name" value="LIGANc"/>
    <property type="match status" value="1"/>
</dbReference>
<comment type="cofactor">
    <cofactor evidence="12">
        <name>Mg(2+)</name>
        <dbReference type="ChEBI" id="CHEBI:18420"/>
    </cofactor>
    <cofactor evidence="12">
        <name>Mn(2+)</name>
        <dbReference type="ChEBI" id="CHEBI:29035"/>
    </cofactor>
</comment>
<feature type="binding site" evidence="12">
    <location>
        <position position="301"/>
    </location>
    <ligand>
        <name>NAD(+)</name>
        <dbReference type="ChEBI" id="CHEBI:57540"/>
    </ligand>
</feature>
<dbReference type="SUPFAM" id="SSF56091">
    <property type="entry name" value="DNA ligase/mRNA capping enzyme, catalytic domain"/>
    <property type="match status" value="1"/>
</dbReference>
<dbReference type="SUPFAM" id="SSF52113">
    <property type="entry name" value="BRCT domain"/>
    <property type="match status" value="1"/>
</dbReference>
<dbReference type="SMART" id="SM00292">
    <property type="entry name" value="BRCT"/>
    <property type="match status" value="1"/>
</dbReference>
<evidence type="ECO:0000256" key="5">
    <source>
        <dbReference type="ARBA" id="ARBA00022763"/>
    </source>
</evidence>
<dbReference type="Gene3D" id="2.40.50.140">
    <property type="entry name" value="Nucleic acid-binding proteins"/>
    <property type="match status" value="1"/>
</dbReference>
<protein>
    <recommendedName>
        <fullName evidence="12 13">DNA ligase</fullName>
        <ecNumber evidence="12 13">6.5.1.2</ecNumber>
    </recommendedName>
    <alternativeName>
        <fullName evidence="12">Polydeoxyribonucleotide synthase [NAD(+)]</fullName>
    </alternativeName>
</protein>
<organism evidence="15 16">
    <name type="scientific">Candidatus Trichorickettsia mobilis</name>
    <dbReference type="NCBI Taxonomy" id="1346319"/>
    <lineage>
        <taxon>Bacteria</taxon>
        <taxon>Pseudomonadati</taxon>
        <taxon>Pseudomonadota</taxon>
        <taxon>Alphaproteobacteria</taxon>
        <taxon>Rickettsiales</taxon>
        <taxon>Rickettsiaceae</taxon>
        <taxon>Rickettsieae</taxon>
        <taxon>Candidatus Trichorickettsia</taxon>
    </lineage>
</organism>
<dbReference type="Gene3D" id="1.10.150.20">
    <property type="entry name" value="5' to 3' exonuclease, C-terminal subdomain"/>
    <property type="match status" value="2"/>
</dbReference>
<keyword evidence="9 12" id="KW-0234">DNA repair</keyword>
<dbReference type="Gene3D" id="6.20.10.30">
    <property type="match status" value="1"/>
</dbReference>
<evidence type="ECO:0000256" key="11">
    <source>
        <dbReference type="ARBA" id="ARBA00034005"/>
    </source>
</evidence>
<evidence type="ECO:0000259" key="14">
    <source>
        <dbReference type="PROSITE" id="PS50172"/>
    </source>
</evidence>
<feature type="binding site" evidence="12">
    <location>
        <position position="325"/>
    </location>
    <ligand>
        <name>NAD(+)</name>
        <dbReference type="ChEBI" id="CHEBI:57540"/>
    </ligand>
</feature>
<keyword evidence="16" id="KW-1185">Reference proteome</keyword>
<dbReference type="PANTHER" id="PTHR23389">
    <property type="entry name" value="CHROMOSOME TRANSMISSION FIDELITY FACTOR 18"/>
    <property type="match status" value="1"/>
</dbReference>
<dbReference type="Gene3D" id="3.30.470.30">
    <property type="entry name" value="DNA ligase/mRNA capping enzyme"/>
    <property type="match status" value="1"/>
</dbReference>
<evidence type="ECO:0000256" key="2">
    <source>
        <dbReference type="ARBA" id="ARBA00022598"/>
    </source>
</evidence>
<evidence type="ECO:0000256" key="6">
    <source>
        <dbReference type="ARBA" id="ARBA00022833"/>
    </source>
</evidence>
<dbReference type="RefSeq" id="WP_323738602.1">
    <property type="nucleotide sequence ID" value="NZ_CP112932.1"/>
</dbReference>
<feature type="binding site" evidence="12">
    <location>
        <position position="422"/>
    </location>
    <ligand>
        <name>Zn(2+)</name>
        <dbReference type="ChEBI" id="CHEBI:29105"/>
    </ligand>
</feature>
<keyword evidence="7 12" id="KW-0460">Magnesium</keyword>
<dbReference type="PANTHER" id="PTHR23389:SF9">
    <property type="entry name" value="DNA LIGASE"/>
    <property type="match status" value="1"/>
</dbReference>
<dbReference type="PROSITE" id="PS50172">
    <property type="entry name" value="BRCT"/>
    <property type="match status" value="1"/>
</dbReference>
<dbReference type="EMBL" id="CP112932">
    <property type="protein sequence ID" value="WPY00545.1"/>
    <property type="molecule type" value="Genomic_DNA"/>
</dbReference>
<dbReference type="EC" id="6.5.1.2" evidence="12 13"/>
<dbReference type="InterPro" id="IPR013839">
    <property type="entry name" value="DNAligase_adenylation"/>
</dbReference>
<dbReference type="PROSITE" id="PS01056">
    <property type="entry name" value="DNA_LIGASE_N2"/>
    <property type="match status" value="1"/>
</dbReference>
<dbReference type="Pfam" id="PF03120">
    <property type="entry name" value="OB_DNA_ligase"/>
    <property type="match status" value="1"/>
</dbReference>
<keyword evidence="8 12" id="KW-0520">NAD</keyword>
<dbReference type="HAMAP" id="MF_01588">
    <property type="entry name" value="DNA_ligase_A"/>
    <property type="match status" value="1"/>
</dbReference>
<reference evidence="15 16" key="1">
    <citation type="submission" date="2022-10" db="EMBL/GenBank/DDBJ databases">
        <title>Host association and intracellularity evolved multiple times independently in the Rickettsiales.</title>
        <authorList>
            <person name="Castelli M."/>
            <person name="Nardi T."/>
            <person name="Gammuto L."/>
            <person name="Bellinzona G."/>
            <person name="Sabaneyeva E."/>
            <person name="Potekhin A."/>
            <person name="Serra V."/>
            <person name="Petroni G."/>
            <person name="Sassera D."/>
        </authorList>
    </citation>
    <scope>NUCLEOTIDE SEQUENCE [LARGE SCALE GENOMIC DNA]</scope>
    <source>
        <strain evidence="15 16">Kr 154-4</strain>
    </source>
</reference>
<dbReference type="Pfam" id="PF01653">
    <property type="entry name" value="DNA_ligase_aden"/>
    <property type="match status" value="1"/>
</dbReference>
<dbReference type="InterPro" id="IPR010994">
    <property type="entry name" value="RuvA_2-like"/>
</dbReference>
<dbReference type="InterPro" id="IPR018239">
    <property type="entry name" value="DNA_ligase_AS"/>
</dbReference>
<evidence type="ECO:0000256" key="9">
    <source>
        <dbReference type="ARBA" id="ARBA00023204"/>
    </source>
</evidence>
<comment type="similarity">
    <text evidence="12">Belongs to the NAD-dependent DNA ligase family. LigA subfamily.</text>
</comment>
<feature type="binding site" evidence="12">
    <location>
        <position position="150"/>
    </location>
    <ligand>
        <name>NAD(+)</name>
        <dbReference type="ChEBI" id="CHEBI:57540"/>
    </ligand>
</feature>
<evidence type="ECO:0000256" key="3">
    <source>
        <dbReference type="ARBA" id="ARBA00022705"/>
    </source>
</evidence>
<dbReference type="InterPro" id="IPR013840">
    <property type="entry name" value="DNAligase_N"/>
</dbReference>
<dbReference type="Proteomes" id="UP001326613">
    <property type="component" value="Chromosome"/>
</dbReference>
<keyword evidence="10 12" id="KW-0464">Manganese</keyword>
<evidence type="ECO:0000256" key="12">
    <source>
        <dbReference type="HAMAP-Rule" id="MF_01588"/>
    </source>
</evidence>
<feature type="domain" description="BRCT" evidence="14">
    <location>
        <begin position="612"/>
        <end position="683"/>
    </location>
</feature>
<feature type="active site" description="N6-AMP-lysine intermediate" evidence="12">
    <location>
        <position position="129"/>
    </location>
</feature>
<keyword evidence="6 12" id="KW-0862">Zinc</keyword>
<dbReference type="InterPro" id="IPR001357">
    <property type="entry name" value="BRCT_dom"/>
</dbReference>
<evidence type="ECO:0000256" key="4">
    <source>
        <dbReference type="ARBA" id="ARBA00022723"/>
    </source>
</evidence>
<keyword evidence="5 12" id="KW-0227">DNA damage</keyword>
<accession>A0ABZ0UR71</accession>
<feature type="binding site" evidence="12">
    <location>
        <position position="443"/>
    </location>
    <ligand>
        <name>Zn(2+)</name>
        <dbReference type="ChEBI" id="CHEBI:29105"/>
    </ligand>
</feature>
<evidence type="ECO:0000256" key="7">
    <source>
        <dbReference type="ARBA" id="ARBA00022842"/>
    </source>
</evidence>
<feature type="binding site" evidence="12">
    <location>
        <position position="127"/>
    </location>
    <ligand>
        <name>NAD(+)</name>
        <dbReference type="ChEBI" id="CHEBI:57540"/>
    </ligand>
</feature>
<proteinExistence type="inferred from homology"/>
<keyword evidence="4 12" id="KW-0479">Metal-binding</keyword>
<dbReference type="PIRSF" id="PIRSF001604">
    <property type="entry name" value="LigA"/>
    <property type="match status" value="1"/>
</dbReference>
<comment type="catalytic activity">
    <reaction evidence="11 12 13">
        <text>NAD(+) + (deoxyribonucleotide)n-3'-hydroxyl + 5'-phospho-(deoxyribonucleotide)m = (deoxyribonucleotide)n+m + AMP + beta-nicotinamide D-nucleotide.</text>
        <dbReference type="EC" id="6.5.1.2"/>
    </reaction>
</comment>
<feature type="binding site" evidence="12">
    <location>
        <begin position="95"/>
        <end position="96"/>
    </location>
    <ligand>
        <name>NAD(+)</name>
        <dbReference type="ChEBI" id="CHEBI:57540"/>
    </ligand>
</feature>
<evidence type="ECO:0000256" key="8">
    <source>
        <dbReference type="ARBA" id="ARBA00023027"/>
    </source>
</evidence>
<evidence type="ECO:0000256" key="10">
    <source>
        <dbReference type="ARBA" id="ARBA00023211"/>
    </source>
</evidence>
<dbReference type="Gene3D" id="1.10.287.610">
    <property type="entry name" value="Helix hairpin bin"/>
    <property type="match status" value="1"/>
</dbReference>
<dbReference type="Pfam" id="PF00533">
    <property type="entry name" value="BRCT"/>
    <property type="match status" value="1"/>
</dbReference>
<dbReference type="InterPro" id="IPR012340">
    <property type="entry name" value="NA-bd_OB-fold"/>
</dbReference>
<dbReference type="Pfam" id="PF12826">
    <property type="entry name" value="HHH_2"/>
    <property type="match status" value="1"/>
</dbReference>
<dbReference type="Pfam" id="PF03119">
    <property type="entry name" value="DNA_ligase_ZBD"/>
    <property type="match status" value="1"/>
</dbReference>
<feature type="binding site" evidence="12">
    <location>
        <begin position="46"/>
        <end position="50"/>
    </location>
    <ligand>
        <name>NAD(+)</name>
        <dbReference type="ChEBI" id="CHEBI:57540"/>
    </ligand>
</feature>
<dbReference type="InterPro" id="IPR001679">
    <property type="entry name" value="DNA_ligase"/>
</dbReference>
<dbReference type="CDD" id="cd00114">
    <property type="entry name" value="LIGANc"/>
    <property type="match status" value="1"/>
</dbReference>
<dbReference type="PROSITE" id="PS01055">
    <property type="entry name" value="DNA_LIGASE_N1"/>
    <property type="match status" value="1"/>
</dbReference>
<dbReference type="InterPro" id="IPR004150">
    <property type="entry name" value="NAD_DNA_ligase_OB"/>
</dbReference>
<dbReference type="SUPFAM" id="SSF50249">
    <property type="entry name" value="Nucleic acid-binding proteins"/>
    <property type="match status" value="1"/>
</dbReference>
<evidence type="ECO:0000313" key="16">
    <source>
        <dbReference type="Proteomes" id="UP001326613"/>
    </source>
</evidence>
<dbReference type="NCBIfam" id="NF005932">
    <property type="entry name" value="PRK07956.1"/>
    <property type="match status" value="1"/>
</dbReference>
<dbReference type="NCBIfam" id="TIGR00575">
    <property type="entry name" value="dnlj"/>
    <property type="match status" value="1"/>
</dbReference>